<evidence type="ECO:0000259" key="12">
    <source>
        <dbReference type="Pfam" id="PF18267"/>
    </source>
</evidence>
<keyword evidence="9" id="KW-0408">Iron</keyword>
<dbReference type="Pfam" id="PF18267">
    <property type="entry name" value="Rubredoxin_C"/>
    <property type="match status" value="1"/>
</dbReference>
<gene>
    <name evidence="13" type="ORF">SSOG_02245</name>
</gene>
<evidence type="ECO:0000256" key="7">
    <source>
        <dbReference type="ARBA" id="ARBA00022827"/>
    </source>
</evidence>
<evidence type="ECO:0000256" key="3">
    <source>
        <dbReference type="ARBA" id="ARBA00005096"/>
    </source>
</evidence>
<dbReference type="RefSeq" id="WP_009714354.1">
    <property type="nucleotide sequence ID" value="NZ_GG657754.1"/>
</dbReference>
<dbReference type="GO" id="GO:0016491">
    <property type="term" value="F:oxidoreductase activity"/>
    <property type="evidence" value="ECO:0007669"/>
    <property type="project" value="UniProtKB-KW"/>
</dbReference>
<evidence type="ECO:0000256" key="1">
    <source>
        <dbReference type="ARBA" id="ARBA00001929"/>
    </source>
</evidence>
<evidence type="ECO:0000256" key="5">
    <source>
        <dbReference type="ARBA" id="ARBA00022630"/>
    </source>
</evidence>
<evidence type="ECO:0000313" key="13">
    <source>
        <dbReference type="EMBL" id="EFL22533.1"/>
    </source>
</evidence>
<dbReference type="InterPro" id="IPR016156">
    <property type="entry name" value="FAD/NAD-linked_Rdtase_dimer_sf"/>
</dbReference>
<dbReference type="InterPro" id="IPR023753">
    <property type="entry name" value="FAD/NAD-binding_dom"/>
</dbReference>
<evidence type="ECO:0000256" key="4">
    <source>
        <dbReference type="ARBA" id="ARBA00022617"/>
    </source>
</evidence>
<dbReference type="InterPro" id="IPR052034">
    <property type="entry name" value="NasD-like"/>
</dbReference>
<evidence type="ECO:0000256" key="2">
    <source>
        <dbReference type="ARBA" id="ARBA00001974"/>
    </source>
</evidence>
<dbReference type="InterPro" id="IPR041575">
    <property type="entry name" value="Rubredoxin_C"/>
</dbReference>
<protein>
    <submittedName>
        <fullName evidence="13">NAD(P)H-dependent nitrite reductase, large subunit</fullName>
    </submittedName>
</protein>
<dbReference type="EMBL" id="GG657754">
    <property type="protein sequence ID" value="EFL22533.1"/>
    <property type="molecule type" value="Genomic_DNA"/>
</dbReference>
<evidence type="ECO:0000256" key="8">
    <source>
        <dbReference type="ARBA" id="ARBA00023002"/>
    </source>
</evidence>
<organism evidence="13 14">
    <name type="scientific">Streptomyces himastatinicus ATCC 53653</name>
    <dbReference type="NCBI Taxonomy" id="457427"/>
    <lineage>
        <taxon>Bacteria</taxon>
        <taxon>Bacillati</taxon>
        <taxon>Actinomycetota</taxon>
        <taxon>Actinomycetes</taxon>
        <taxon>Kitasatosporales</taxon>
        <taxon>Streptomycetaceae</taxon>
        <taxon>Streptomyces</taxon>
        <taxon>Streptomyces violaceusniger group</taxon>
    </lineage>
</organism>
<dbReference type="Proteomes" id="UP000003963">
    <property type="component" value="Unassembled WGS sequence"/>
</dbReference>
<dbReference type="PANTHER" id="PTHR43809:SF1">
    <property type="entry name" value="NITRITE REDUCTASE (NADH) LARGE SUBUNIT"/>
    <property type="match status" value="1"/>
</dbReference>
<dbReference type="Gene3D" id="3.30.390.30">
    <property type="match status" value="1"/>
</dbReference>
<dbReference type="STRING" id="457427.SSOG_02245"/>
<keyword evidence="8" id="KW-0560">Oxidoreductase</keyword>
<keyword evidence="14" id="KW-1185">Reference proteome</keyword>
<dbReference type="InterPro" id="IPR036188">
    <property type="entry name" value="FAD/NAD-bd_sf"/>
</dbReference>
<evidence type="ECO:0000313" key="14">
    <source>
        <dbReference type="Proteomes" id="UP000003963"/>
    </source>
</evidence>
<dbReference type="SUPFAM" id="SSF51905">
    <property type="entry name" value="FAD/NAD(P)-binding domain"/>
    <property type="match status" value="2"/>
</dbReference>
<evidence type="ECO:0000256" key="9">
    <source>
        <dbReference type="ARBA" id="ARBA00023004"/>
    </source>
</evidence>
<dbReference type="AlphaFoldDB" id="D9W6K2"/>
<name>D9W6K2_9ACTN</name>
<dbReference type="Gene3D" id="3.50.50.60">
    <property type="entry name" value="FAD/NAD(P)-binding domain"/>
    <property type="match status" value="2"/>
</dbReference>
<evidence type="ECO:0000256" key="6">
    <source>
        <dbReference type="ARBA" id="ARBA00022723"/>
    </source>
</evidence>
<dbReference type="HOGENOM" id="CLU_003291_4_4_11"/>
<keyword evidence="10" id="KW-0411">Iron-sulfur</keyword>
<sequence length="419" mass="44477">MTRTLVVVGHGMVGHWLVERIRDRDREGRWRIVVLAEEPRPAYDRISLSSHLEGGEDGDAGALDLTGPDLLDDPMADIRLSTTAVAVDRRARTVTSADGTVTGYDALVLATGSRPFVPPIAGRDLPGCFRYRTVEDVEAIRAAAVPGRAGVVIGGGLLGLEAANALRLLGMRSHVVETAPHLLPLQIDAGAGQVLADLIGKLGVQPHCGTITRSLDPGPDGRVRAVTLDDRTRLEAALVVFATGVRPRDDLAEPSGLTRGPRGGVLVDDHCRTPDPRIWAIGECAAVEGRCYGLVAPGYRMAECVAAQLLGLPARPFAGADTSTRLKLLGVDVASFGDCHAETPGALEYIRHRHRAGSYAKLVLADDARTLLGGVLAGDTSAYPLLHSLMGREMPAGPEQLLLGTPHHGPHHEREPAWT</sequence>
<feature type="domain" description="FAD/NAD(P)-binding" evidence="11">
    <location>
        <begin position="5"/>
        <end position="289"/>
    </location>
</feature>
<dbReference type="GO" id="GO:0046872">
    <property type="term" value="F:metal ion binding"/>
    <property type="evidence" value="ECO:0007669"/>
    <property type="project" value="UniProtKB-KW"/>
</dbReference>
<keyword evidence="6" id="KW-0479">Metal-binding</keyword>
<dbReference type="Pfam" id="PF07992">
    <property type="entry name" value="Pyr_redox_2"/>
    <property type="match status" value="1"/>
</dbReference>
<evidence type="ECO:0000256" key="10">
    <source>
        <dbReference type="ARBA" id="ARBA00023014"/>
    </source>
</evidence>
<comment type="cofactor">
    <cofactor evidence="2">
        <name>FAD</name>
        <dbReference type="ChEBI" id="CHEBI:57692"/>
    </cofactor>
</comment>
<keyword evidence="4" id="KW-0349">Heme</keyword>
<dbReference type="PRINTS" id="PR00411">
    <property type="entry name" value="PNDRDTASEI"/>
</dbReference>
<evidence type="ECO:0000259" key="11">
    <source>
        <dbReference type="Pfam" id="PF07992"/>
    </source>
</evidence>
<dbReference type="GO" id="GO:0051536">
    <property type="term" value="F:iron-sulfur cluster binding"/>
    <property type="evidence" value="ECO:0007669"/>
    <property type="project" value="UniProtKB-KW"/>
</dbReference>
<dbReference type="PANTHER" id="PTHR43809">
    <property type="entry name" value="NITRITE REDUCTASE (NADH) LARGE SUBUNIT"/>
    <property type="match status" value="1"/>
</dbReference>
<keyword evidence="5" id="KW-0285">Flavoprotein</keyword>
<comment type="pathway">
    <text evidence="3">Nitrogen metabolism; nitrate reduction (assimilation).</text>
</comment>
<dbReference type="OrthoDB" id="9768666at2"/>
<feature type="domain" description="NADH-rubredoxin oxidoreductase C-terminal" evidence="12">
    <location>
        <begin position="323"/>
        <end position="392"/>
    </location>
</feature>
<keyword evidence="7" id="KW-0274">FAD</keyword>
<reference evidence="13 14" key="1">
    <citation type="submission" date="2009-02" db="EMBL/GenBank/DDBJ databases">
        <title>Annotation of Streptomyces hygroscopicus strain ATCC 53653.</title>
        <authorList>
            <consortium name="The Broad Institute Genome Sequencing Platform"/>
            <consortium name="Broad Institute Microbial Sequencing Center"/>
            <person name="Fischbach M."/>
            <person name="Godfrey P."/>
            <person name="Ward D."/>
            <person name="Young S."/>
            <person name="Zeng Q."/>
            <person name="Koehrsen M."/>
            <person name="Alvarado L."/>
            <person name="Berlin A.M."/>
            <person name="Bochicchio J."/>
            <person name="Borenstein D."/>
            <person name="Chapman S.B."/>
            <person name="Chen Z."/>
            <person name="Engels R."/>
            <person name="Freedman E."/>
            <person name="Gellesch M."/>
            <person name="Goldberg J."/>
            <person name="Griggs A."/>
            <person name="Gujja S."/>
            <person name="Heilman E.R."/>
            <person name="Heiman D.I."/>
            <person name="Hepburn T.A."/>
            <person name="Howarth C."/>
            <person name="Jen D."/>
            <person name="Larson L."/>
            <person name="Lewis B."/>
            <person name="Mehta T."/>
            <person name="Park D."/>
            <person name="Pearson M."/>
            <person name="Richards J."/>
            <person name="Roberts A."/>
            <person name="Saif S."/>
            <person name="Shea T.D."/>
            <person name="Shenoy N."/>
            <person name="Sisk P."/>
            <person name="Stolte C."/>
            <person name="Sykes S.N."/>
            <person name="Thomson T."/>
            <person name="Walk T."/>
            <person name="White J."/>
            <person name="Yandava C."/>
            <person name="Straight P."/>
            <person name="Clardy J."/>
            <person name="Hung D."/>
            <person name="Kolter R."/>
            <person name="Mekalanos J."/>
            <person name="Walker S."/>
            <person name="Walsh C.T."/>
            <person name="Wieland-Brown L.C."/>
            <person name="Haas B."/>
            <person name="Nusbaum C."/>
            <person name="Birren B."/>
        </authorList>
    </citation>
    <scope>NUCLEOTIDE SEQUENCE [LARGE SCALE GENOMIC DNA]</scope>
    <source>
        <strain evidence="13 14">ATCC 53653</strain>
    </source>
</reference>
<dbReference type="PRINTS" id="PR00368">
    <property type="entry name" value="FADPNR"/>
</dbReference>
<comment type="cofactor">
    <cofactor evidence="1">
        <name>siroheme</name>
        <dbReference type="ChEBI" id="CHEBI:60052"/>
    </cofactor>
</comment>
<proteinExistence type="predicted"/>
<accession>D9W6K2</accession>